<dbReference type="InterPro" id="IPR052715">
    <property type="entry name" value="RAYT_transposase"/>
</dbReference>
<dbReference type="PANTHER" id="PTHR36966">
    <property type="entry name" value="REP-ASSOCIATED TYROSINE TRANSPOSASE"/>
    <property type="match status" value="1"/>
</dbReference>
<proteinExistence type="predicted"/>
<sequence>MFAQSLFCMYIIVGGVLTPKYLWLLYLMFTVKAVSMYIYLDSVISLARFNTVNGGLWMTAHYQNLRKHRVSIPFHYYSVTTSTLDRNCYFSDFNNARVLINTLKAIEDIKTRTICFVVMPDHLHWLFQLQDKVPLATLMREVKGKSSYLINKSASPKRKIWQPGYYDSLIRSEEHLRDVSRYIIANPLRAGIVKNVRDYPYWDCIYL</sequence>
<feature type="domain" description="Transposase IS200-like" evidence="1">
    <location>
        <begin position="72"/>
        <end position="186"/>
    </location>
</feature>
<dbReference type="SUPFAM" id="SSF143422">
    <property type="entry name" value="Transposase IS200-like"/>
    <property type="match status" value="1"/>
</dbReference>
<reference evidence="2 3" key="1">
    <citation type="submission" date="2018-08" db="EMBL/GenBank/DDBJ databases">
        <title>Draft genome sequence of Pseudoalteromonas donghaensis HJ51.</title>
        <authorList>
            <person name="Oh J."/>
            <person name="Roh D."/>
        </authorList>
    </citation>
    <scope>NUCLEOTIDE SEQUENCE [LARGE SCALE GENOMIC DNA]</scope>
    <source>
        <strain evidence="2 3">HJ51</strain>
    </source>
</reference>
<organism evidence="2 3">
    <name type="scientific">Pseudoalteromonas lipolytica</name>
    <dbReference type="NCBI Taxonomy" id="570156"/>
    <lineage>
        <taxon>Bacteria</taxon>
        <taxon>Pseudomonadati</taxon>
        <taxon>Pseudomonadota</taxon>
        <taxon>Gammaproteobacteria</taxon>
        <taxon>Alteromonadales</taxon>
        <taxon>Pseudoalteromonadaceae</taxon>
        <taxon>Pseudoalteromonas</taxon>
    </lineage>
</organism>
<dbReference type="Pfam" id="PF01797">
    <property type="entry name" value="Y1_Tnp"/>
    <property type="match status" value="1"/>
</dbReference>
<evidence type="ECO:0000313" key="3">
    <source>
        <dbReference type="Proteomes" id="UP000264605"/>
    </source>
</evidence>
<dbReference type="InterPro" id="IPR002686">
    <property type="entry name" value="Transposase_17"/>
</dbReference>
<dbReference type="KEGG" id="pdj:D0907_14670"/>
<dbReference type="Proteomes" id="UP000264605">
    <property type="component" value="Chromosome"/>
</dbReference>
<dbReference type="PANTHER" id="PTHR36966:SF1">
    <property type="entry name" value="REP-ASSOCIATED TYROSINE TRANSPOSASE"/>
    <property type="match status" value="1"/>
</dbReference>
<dbReference type="GO" id="GO:0006313">
    <property type="term" value="P:DNA transposition"/>
    <property type="evidence" value="ECO:0007669"/>
    <property type="project" value="InterPro"/>
</dbReference>
<dbReference type="EMBL" id="CP032090">
    <property type="protein sequence ID" value="AXV66440.1"/>
    <property type="molecule type" value="Genomic_DNA"/>
</dbReference>
<dbReference type="AlphaFoldDB" id="A0AAD0S1P1"/>
<protein>
    <submittedName>
        <fullName evidence="2">Transposase</fullName>
    </submittedName>
</protein>
<evidence type="ECO:0000259" key="1">
    <source>
        <dbReference type="SMART" id="SM01321"/>
    </source>
</evidence>
<evidence type="ECO:0000313" key="2">
    <source>
        <dbReference type="EMBL" id="AXV66440.1"/>
    </source>
</evidence>
<dbReference type="InterPro" id="IPR036515">
    <property type="entry name" value="Transposase_17_sf"/>
</dbReference>
<dbReference type="GO" id="GO:0004803">
    <property type="term" value="F:transposase activity"/>
    <property type="evidence" value="ECO:0007669"/>
    <property type="project" value="InterPro"/>
</dbReference>
<dbReference type="SMART" id="SM01321">
    <property type="entry name" value="Y1_Tnp"/>
    <property type="match status" value="1"/>
</dbReference>
<dbReference type="Gene3D" id="3.30.70.1290">
    <property type="entry name" value="Transposase IS200-like"/>
    <property type="match status" value="1"/>
</dbReference>
<dbReference type="NCBIfam" id="NF047646">
    <property type="entry name" value="REP_Tyr_transpos"/>
    <property type="match status" value="1"/>
</dbReference>
<name>A0AAD0S1P1_9GAMM</name>
<dbReference type="GO" id="GO:0043565">
    <property type="term" value="F:sequence-specific DNA binding"/>
    <property type="evidence" value="ECO:0007669"/>
    <property type="project" value="TreeGrafter"/>
</dbReference>
<accession>A0AAD0S1P1</accession>
<gene>
    <name evidence="2" type="ORF">D0907_14670</name>
</gene>